<dbReference type="InterPro" id="IPR025478">
    <property type="entry name" value="COP23"/>
</dbReference>
<dbReference type="Pfam" id="PF14218">
    <property type="entry name" value="COP23"/>
    <property type="match status" value="1"/>
</dbReference>
<reference evidence="3 4" key="1">
    <citation type="submission" date="2020-04" db="EMBL/GenBank/DDBJ databases">
        <title>Genome-Wide Identification of 5-Methylcytosine Sites in Bacterial Genomes By High-Throughput Sequencing of MspJI Restriction Fragments.</title>
        <authorList>
            <person name="Wu V."/>
        </authorList>
    </citation>
    <scope>NUCLEOTIDE SEQUENCE [LARGE SCALE GENOMIC DNA]</scope>
    <source>
        <strain evidence="3 4">CCAP 1403/13f</strain>
    </source>
</reference>
<protein>
    <submittedName>
        <fullName evidence="3">Uncharacterized protein</fullName>
    </submittedName>
</protein>
<name>A0A6H2BY79_DOLFA</name>
<reference evidence="3 4" key="2">
    <citation type="submission" date="2020-04" db="EMBL/GenBank/DDBJ databases">
        <authorList>
            <person name="Fomenkov A."/>
            <person name="Anton B.P."/>
            <person name="Roberts R.J."/>
        </authorList>
    </citation>
    <scope>NUCLEOTIDE SEQUENCE [LARGE SCALE GENOMIC DNA]</scope>
    <source>
        <strain evidence="3 4">CCAP 1403/13f</strain>
    </source>
</reference>
<organism evidence="3 4">
    <name type="scientific">Dolichospermum flos-aquae CCAP 1403/13F</name>
    <dbReference type="NCBI Taxonomy" id="315271"/>
    <lineage>
        <taxon>Bacteria</taxon>
        <taxon>Bacillati</taxon>
        <taxon>Cyanobacteriota</taxon>
        <taxon>Cyanophyceae</taxon>
        <taxon>Nostocales</taxon>
        <taxon>Aphanizomenonaceae</taxon>
        <taxon>Dolichospermum</taxon>
    </lineage>
</organism>
<evidence type="ECO:0000256" key="1">
    <source>
        <dbReference type="SAM" id="MobiDB-lite"/>
    </source>
</evidence>
<dbReference type="EMBL" id="CP051206">
    <property type="protein sequence ID" value="QJB44133.1"/>
    <property type="molecule type" value="Genomic_DNA"/>
</dbReference>
<feature type="signal peptide" evidence="2">
    <location>
        <begin position="1"/>
        <end position="35"/>
    </location>
</feature>
<evidence type="ECO:0000313" key="4">
    <source>
        <dbReference type="Proteomes" id="UP000502433"/>
    </source>
</evidence>
<dbReference type="Proteomes" id="UP000502433">
    <property type="component" value="Chromosome"/>
</dbReference>
<keyword evidence="2" id="KW-0732">Signal</keyword>
<feature type="chain" id="PRO_5026192827" evidence="2">
    <location>
        <begin position="36"/>
        <end position="233"/>
    </location>
</feature>
<accession>A0A6H2BY79</accession>
<evidence type="ECO:0000256" key="2">
    <source>
        <dbReference type="SAM" id="SignalP"/>
    </source>
</evidence>
<sequence>MKHQWKTTIPRSGFAITIATLALSSILSWGSTVQALPPVDNTDDNSNSTAMPDVDPSEEANTGTQFTCVSQGDGNVATVGQRPGGEPIPVIIWTSASLKYFGEKFTPQSRCQIVTPKLNAAVAESGGSLKDVVLMSGRVRNKTVICVVSVNDTGCDGNNTLFTLNPDNAKKPEEILTQMMQISREGSSAGVIRETKGRVQVTLSDLLPRKNKNNRVPRQIRKKPAIRNKSGGL</sequence>
<evidence type="ECO:0000313" key="3">
    <source>
        <dbReference type="EMBL" id="QJB44133.1"/>
    </source>
</evidence>
<feature type="region of interest" description="Disordered" evidence="1">
    <location>
        <begin position="36"/>
        <end position="64"/>
    </location>
</feature>
<dbReference type="AlphaFoldDB" id="A0A6H2BY79"/>
<proteinExistence type="predicted"/>
<dbReference type="KEGG" id="dfs:HGD76_07950"/>
<dbReference type="RefSeq" id="WP_148764277.1">
    <property type="nucleotide sequence ID" value="NZ_CP051206.1"/>
</dbReference>
<gene>
    <name evidence="3" type="ORF">HGD76_07950</name>
</gene>